<keyword evidence="4" id="KW-1185">Reference proteome</keyword>
<evidence type="ECO:0000259" key="2">
    <source>
        <dbReference type="PROSITE" id="PS50181"/>
    </source>
</evidence>
<accession>A0ABR0SJI9</accession>
<name>A0ABR0SJI9_9HYPO</name>
<evidence type="ECO:0000313" key="4">
    <source>
        <dbReference type="Proteomes" id="UP001338125"/>
    </source>
</evidence>
<dbReference type="InterPro" id="IPR001810">
    <property type="entry name" value="F-box_dom"/>
</dbReference>
<feature type="region of interest" description="Disordered" evidence="1">
    <location>
        <begin position="228"/>
        <end position="247"/>
    </location>
</feature>
<dbReference type="EMBL" id="JAVFKD010000012">
    <property type="protein sequence ID" value="KAK5992302.1"/>
    <property type="molecule type" value="Genomic_DNA"/>
</dbReference>
<dbReference type="Proteomes" id="UP001338125">
    <property type="component" value="Unassembled WGS sequence"/>
</dbReference>
<proteinExistence type="predicted"/>
<organism evidence="3 4">
    <name type="scientific">Cladobotryum mycophilum</name>
    <dbReference type="NCBI Taxonomy" id="491253"/>
    <lineage>
        <taxon>Eukaryota</taxon>
        <taxon>Fungi</taxon>
        <taxon>Dikarya</taxon>
        <taxon>Ascomycota</taxon>
        <taxon>Pezizomycotina</taxon>
        <taxon>Sordariomycetes</taxon>
        <taxon>Hypocreomycetidae</taxon>
        <taxon>Hypocreales</taxon>
        <taxon>Hypocreaceae</taxon>
        <taxon>Cladobotryum</taxon>
    </lineage>
</organism>
<dbReference type="PROSITE" id="PS50181">
    <property type="entry name" value="FBOX"/>
    <property type="match status" value="1"/>
</dbReference>
<comment type="caution">
    <text evidence="3">The sequence shown here is derived from an EMBL/GenBank/DDBJ whole genome shotgun (WGS) entry which is preliminary data.</text>
</comment>
<feature type="domain" description="F-box" evidence="2">
    <location>
        <begin position="3"/>
        <end position="49"/>
    </location>
</feature>
<reference evidence="3 4" key="1">
    <citation type="submission" date="2024-01" db="EMBL/GenBank/DDBJ databases">
        <title>Complete genome of Cladobotryum mycophilum ATHUM6906.</title>
        <authorList>
            <person name="Christinaki A.C."/>
            <person name="Myridakis A.I."/>
            <person name="Kouvelis V.N."/>
        </authorList>
    </citation>
    <scope>NUCLEOTIDE SEQUENCE [LARGE SCALE GENOMIC DNA]</scope>
    <source>
        <strain evidence="3 4">ATHUM6906</strain>
    </source>
</reference>
<protein>
    <recommendedName>
        <fullName evidence="2">F-box domain-containing protein</fullName>
    </recommendedName>
</protein>
<evidence type="ECO:0000313" key="3">
    <source>
        <dbReference type="EMBL" id="KAK5992302.1"/>
    </source>
</evidence>
<evidence type="ECO:0000256" key="1">
    <source>
        <dbReference type="SAM" id="MobiDB-lite"/>
    </source>
</evidence>
<sequence length="440" mass="50203">MDRMTINQLPTELVASILRFLDCSSSLHARYIFEDPAKILHDDKDAQKIFTSQIEESKSHLKNASLVCRLWRECLLSILFRHVIWKFERLERPLPDEDPFTDVKELEWLRFIQRQGLSQHVESLAIIITYPEIKIGDDLSHHQHYGIQPSHMPASTGGNERAGSQAQVEDTPVWDNNWLWRTIFDHLDLSTITLVGSPCVLASLLGRPIDLSAAWLFRQRFHILSLSRSTPPSEPSQRQPLPPPLPLDSRSIPCDLFSIREWTSLLINEGSSINAYSTYEYFNHTPPSLLPSLLDASNSSMSKLLSSLSSLSYIAIFPLSTHIAETIIPNIPPLHRFYIQIVPIQLNFSEKHPAIDINDFWVERNSAYAHLAMAIFDMQPSGAWVDLKVFESGDSFDGEAWEMAIRFVVFNAGQRWRVGGDGIFIRREDELTYLPLPTSS</sequence>
<gene>
    <name evidence="3" type="ORF">PT974_05703</name>
</gene>